<organism evidence="1 2">
    <name type="scientific">Arctium lappa</name>
    <name type="common">Greater burdock</name>
    <name type="synonym">Lappa major</name>
    <dbReference type="NCBI Taxonomy" id="4217"/>
    <lineage>
        <taxon>Eukaryota</taxon>
        <taxon>Viridiplantae</taxon>
        <taxon>Streptophyta</taxon>
        <taxon>Embryophyta</taxon>
        <taxon>Tracheophyta</taxon>
        <taxon>Spermatophyta</taxon>
        <taxon>Magnoliopsida</taxon>
        <taxon>eudicotyledons</taxon>
        <taxon>Gunneridae</taxon>
        <taxon>Pentapetalae</taxon>
        <taxon>asterids</taxon>
        <taxon>campanulids</taxon>
        <taxon>Asterales</taxon>
        <taxon>Asteraceae</taxon>
        <taxon>Carduoideae</taxon>
        <taxon>Cardueae</taxon>
        <taxon>Arctiinae</taxon>
        <taxon>Arctium</taxon>
    </lineage>
</organism>
<accession>A0ACB9DPL4</accession>
<protein>
    <submittedName>
        <fullName evidence="1">Uncharacterized protein</fullName>
    </submittedName>
</protein>
<reference evidence="2" key="1">
    <citation type="journal article" date="2022" name="Mol. Ecol. Resour.">
        <title>The genomes of chicory, endive, great burdock and yacon provide insights into Asteraceae palaeo-polyploidization history and plant inulin production.</title>
        <authorList>
            <person name="Fan W."/>
            <person name="Wang S."/>
            <person name="Wang H."/>
            <person name="Wang A."/>
            <person name="Jiang F."/>
            <person name="Liu H."/>
            <person name="Zhao H."/>
            <person name="Xu D."/>
            <person name="Zhang Y."/>
        </authorList>
    </citation>
    <scope>NUCLEOTIDE SEQUENCE [LARGE SCALE GENOMIC DNA]</scope>
    <source>
        <strain evidence="2">cv. Niubang</strain>
    </source>
</reference>
<gene>
    <name evidence="1" type="ORF">L6452_11611</name>
</gene>
<evidence type="ECO:0000313" key="1">
    <source>
        <dbReference type="EMBL" id="KAI3748500.1"/>
    </source>
</evidence>
<reference evidence="1 2" key="2">
    <citation type="journal article" date="2022" name="Mol. Ecol. Resour.">
        <title>The genomes of chicory, endive, great burdock and yacon provide insights into Asteraceae paleo-polyploidization history and plant inulin production.</title>
        <authorList>
            <person name="Fan W."/>
            <person name="Wang S."/>
            <person name="Wang H."/>
            <person name="Wang A."/>
            <person name="Jiang F."/>
            <person name="Liu H."/>
            <person name="Zhao H."/>
            <person name="Xu D."/>
            <person name="Zhang Y."/>
        </authorList>
    </citation>
    <scope>NUCLEOTIDE SEQUENCE [LARGE SCALE GENOMIC DNA]</scope>
    <source>
        <strain evidence="2">cv. Niubang</strain>
    </source>
</reference>
<keyword evidence="2" id="KW-1185">Reference proteome</keyword>
<proteinExistence type="predicted"/>
<name>A0ACB9DPL4_ARCLA</name>
<sequence length="379" mass="43723">MDELSKIAKAYYQASSAHQKQLAQDFFDAMDDDRDGKIDRKEFMEFMNDQGHDQMTRLSFFEQLDLDANGTLDFVEVMRLYYIVKSGRPFCDNCKMFIPTTYFKCMCVGCLEDVGGRSIHLCLDCYTKQKCDHSNNDVSRFLDNYSLLEVMLKSNLSKEKSIPSETVTGLDSLTLENNTWNPFSSMIQVSNSTPFTLNHHSWSQCPPIAPLQYPPSRNNYTENLRLPMVQASNWRPPVNHHLRSQCPPTVPLRYPSSRNNYTWNQHVPVVQVLNTHPPIVNHDSSNQYQPTAPLQVLHRPPSIVDHHSWSQSVPTTSFQNMAPRVHQQTWIQHNYYQPPVVASNAIVPERGIDQEKMRNNYIYNTKKLDKSSSKELGLD</sequence>
<dbReference type="Proteomes" id="UP001055879">
    <property type="component" value="Linkage Group LG03"/>
</dbReference>
<dbReference type="EMBL" id="CM042049">
    <property type="protein sequence ID" value="KAI3748500.1"/>
    <property type="molecule type" value="Genomic_DNA"/>
</dbReference>
<comment type="caution">
    <text evidence="1">The sequence shown here is derived from an EMBL/GenBank/DDBJ whole genome shotgun (WGS) entry which is preliminary data.</text>
</comment>
<evidence type="ECO:0000313" key="2">
    <source>
        <dbReference type="Proteomes" id="UP001055879"/>
    </source>
</evidence>